<keyword evidence="5" id="KW-1185">Reference proteome</keyword>
<dbReference type="InterPro" id="IPR041667">
    <property type="entry name" value="Cupin_8"/>
</dbReference>
<evidence type="ECO:0000313" key="6">
    <source>
        <dbReference type="Proteomes" id="UP000325313"/>
    </source>
</evidence>
<dbReference type="Proteomes" id="UP000325313">
    <property type="component" value="Unassembled WGS sequence"/>
</dbReference>
<gene>
    <name evidence="3" type="ORF">PGT21_018384</name>
    <name evidence="4" type="ORF">PGTUg99_018609</name>
</gene>
<feature type="compositionally biased region" description="Basic and acidic residues" evidence="1">
    <location>
        <begin position="174"/>
        <end position="190"/>
    </location>
</feature>
<comment type="caution">
    <text evidence="3">The sequence shown here is derived from an EMBL/GenBank/DDBJ whole genome shotgun (WGS) entry which is preliminary data.</text>
</comment>
<dbReference type="OrthoDB" id="47172at2759"/>
<dbReference type="PANTHER" id="PTHR12461:SF94">
    <property type="entry name" value="JMJC DOMAIN-CONTAINING PROTEIN"/>
    <property type="match status" value="1"/>
</dbReference>
<evidence type="ECO:0000259" key="2">
    <source>
        <dbReference type="PROSITE" id="PS51184"/>
    </source>
</evidence>
<dbReference type="Proteomes" id="UP000324748">
    <property type="component" value="Unassembled WGS sequence"/>
</dbReference>
<dbReference type="FunFam" id="2.60.120.650:FF:000056">
    <property type="entry name" value="Jumonji domain containing 5"/>
    <property type="match status" value="1"/>
</dbReference>
<evidence type="ECO:0000313" key="4">
    <source>
        <dbReference type="EMBL" id="KAA1125905.1"/>
    </source>
</evidence>
<dbReference type="AlphaFoldDB" id="A0A5B0M6F2"/>
<evidence type="ECO:0000256" key="1">
    <source>
        <dbReference type="SAM" id="MobiDB-lite"/>
    </source>
</evidence>
<feature type="region of interest" description="Disordered" evidence="1">
    <location>
        <begin position="167"/>
        <end position="199"/>
    </location>
</feature>
<dbReference type="SMART" id="SM00558">
    <property type="entry name" value="JmjC"/>
    <property type="match status" value="1"/>
</dbReference>
<name>A0A5B0M6F2_PUCGR</name>
<protein>
    <recommendedName>
        <fullName evidence="2">JmjC domain-containing protein</fullName>
    </recommendedName>
</protein>
<feature type="domain" description="JmjC" evidence="2">
    <location>
        <begin position="296"/>
        <end position="481"/>
    </location>
</feature>
<proteinExistence type="predicted"/>
<evidence type="ECO:0000313" key="3">
    <source>
        <dbReference type="EMBL" id="KAA1071753.1"/>
    </source>
</evidence>
<organism evidence="3 5">
    <name type="scientific">Puccinia graminis f. sp. tritici</name>
    <dbReference type="NCBI Taxonomy" id="56615"/>
    <lineage>
        <taxon>Eukaryota</taxon>
        <taxon>Fungi</taxon>
        <taxon>Dikarya</taxon>
        <taxon>Basidiomycota</taxon>
        <taxon>Pucciniomycotina</taxon>
        <taxon>Pucciniomycetes</taxon>
        <taxon>Pucciniales</taxon>
        <taxon>Pucciniaceae</taxon>
        <taxon>Puccinia</taxon>
    </lineage>
</organism>
<dbReference type="EMBL" id="VDEP01000174">
    <property type="protein sequence ID" value="KAA1125905.1"/>
    <property type="molecule type" value="Genomic_DNA"/>
</dbReference>
<sequence>MVIACFRKSGRMGIHWKLTELWSRIRDFCDLEQCERSIQFQLKTTCDSLLKQFQDAISLEESQRACEETVATAEALLILSDEKLSSYVYKEVPTHWRQLYTDSILLKVSSIFACETNIPTSGRNPIDWMEMIRLLDMALIISGAPGRGRRSVIFFLIDSIQTNYIKPSGEAQDSGERPEKRRRKTLEDRPSGGSNPVSIPSVMNAIPVFTEAPSVEEFQKSSHKSPFVIKRYCKDWKALSTNPWESTDYLKAVAGPGRVVPVEVGKTYAEEDWSQTIMGWEDFLNKMYECDPDKLVYLAQYNLFNQFPKLKDDIQLPEYVYCDLPPDDRPKPDVEDGVILNVWLGPAGTVSPAHVDPYYNCYAQVVGRKYVWVAAPKFSTEMYPFGTPTSDQESGRPEEEIQDRNTLQANYMTNTSQVDVFGSVDQDRLAEFRGRFPHFVDKVMPEALQIVLEEGDMLVMPPGWWHSMKSLEPSINLSMWF</sequence>
<evidence type="ECO:0000313" key="5">
    <source>
        <dbReference type="Proteomes" id="UP000324748"/>
    </source>
</evidence>
<accession>A0A5B0M6F2</accession>
<dbReference type="InterPro" id="IPR003347">
    <property type="entry name" value="JmjC_dom"/>
</dbReference>
<dbReference type="SUPFAM" id="SSF51197">
    <property type="entry name" value="Clavaminate synthase-like"/>
    <property type="match status" value="1"/>
</dbReference>
<dbReference type="Gene3D" id="2.60.120.650">
    <property type="entry name" value="Cupin"/>
    <property type="match status" value="1"/>
</dbReference>
<dbReference type="PANTHER" id="PTHR12461">
    <property type="entry name" value="HYPOXIA-INDUCIBLE FACTOR 1 ALPHA INHIBITOR-RELATED"/>
    <property type="match status" value="1"/>
</dbReference>
<dbReference type="Pfam" id="PF13621">
    <property type="entry name" value="Cupin_8"/>
    <property type="match status" value="1"/>
</dbReference>
<reference evidence="5 6" key="1">
    <citation type="submission" date="2019-05" db="EMBL/GenBank/DDBJ databases">
        <title>Emergence of the Ug99 lineage of the wheat stem rust pathogen through somatic hybridization.</title>
        <authorList>
            <person name="Li F."/>
            <person name="Upadhyaya N.M."/>
            <person name="Sperschneider J."/>
            <person name="Matny O."/>
            <person name="Nguyen-Phuc H."/>
            <person name="Mago R."/>
            <person name="Raley C."/>
            <person name="Miller M.E."/>
            <person name="Silverstein K.A.T."/>
            <person name="Henningsen E."/>
            <person name="Hirsch C.D."/>
            <person name="Visser B."/>
            <person name="Pretorius Z.A."/>
            <person name="Steffenson B.J."/>
            <person name="Schwessinger B."/>
            <person name="Dodds P.N."/>
            <person name="Figueroa M."/>
        </authorList>
    </citation>
    <scope>NUCLEOTIDE SEQUENCE [LARGE SCALE GENOMIC DNA]</scope>
    <source>
        <strain evidence="3">21-0</strain>
        <strain evidence="4 6">Ug99</strain>
    </source>
</reference>
<dbReference type="EMBL" id="VSWC01000170">
    <property type="protein sequence ID" value="KAA1071753.1"/>
    <property type="molecule type" value="Genomic_DNA"/>
</dbReference>
<dbReference type="PROSITE" id="PS51184">
    <property type="entry name" value="JMJC"/>
    <property type="match status" value="1"/>
</dbReference>